<dbReference type="EMBL" id="CP045643">
    <property type="protein sequence ID" value="QFZ75104.1"/>
    <property type="molecule type" value="Genomic_DNA"/>
</dbReference>
<dbReference type="Gene3D" id="2.60.120.260">
    <property type="entry name" value="Galactose-binding domain-like"/>
    <property type="match status" value="1"/>
</dbReference>
<dbReference type="AlphaFoldDB" id="A0A5Q0LE33"/>
<organism evidence="1 2">
    <name type="scientific">Streptomyces fagopyri</name>
    <dbReference type="NCBI Taxonomy" id="2662397"/>
    <lineage>
        <taxon>Bacteria</taxon>
        <taxon>Bacillati</taxon>
        <taxon>Actinomycetota</taxon>
        <taxon>Actinomycetes</taxon>
        <taxon>Kitasatosporales</taxon>
        <taxon>Streptomycetaceae</taxon>
        <taxon>Streptomyces</taxon>
    </lineage>
</organism>
<proteinExistence type="predicted"/>
<reference evidence="1 2" key="1">
    <citation type="submission" date="2019-10" db="EMBL/GenBank/DDBJ databases">
        <title>A novel species.</title>
        <authorList>
            <person name="Gao J."/>
        </authorList>
    </citation>
    <scope>NUCLEOTIDE SEQUENCE [LARGE SCALE GENOMIC DNA]</scope>
    <source>
        <strain evidence="1 2">QMT-28</strain>
    </source>
</reference>
<dbReference type="Proteomes" id="UP000326179">
    <property type="component" value="Chromosome"/>
</dbReference>
<gene>
    <name evidence="1" type="ORF">GFH48_19145</name>
</gene>
<protein>
    <recommendedName>
        <fullName evidence="3">CBM-cenC domain-containing protein</fullName>
    </recommendedName>
</protein>
<accession>A0A5Q0LE33</accession>
<evidence type="ECO:0008006" key="3">
    <source>
        <dbReference type="Google" id="ProtNLM"/>
    </source>
</evidence>
<dbReference type="KEGG" id="sfy:GFH48_19145"/>
<sequence>MVFPQTPLDTRIKLQVGGVWTDITSDVYTADRITIERGRPDEAQRTDPGKATLVFNNRLGKYSPGNPLSPYYGQIGRNTPVRIDVMTGTSYLDVPAGASDRASTPDAVPLDITGDIDVRVEVRLDDWQSQTAAQELIGKWGEATNQRSWVVFVFQRELWLYTSVDGTAEHQSRSGTKLTVPSSGRLALRCTLDVNDGAGGKVNAFYTAPTLDGPWTLLATSTVSGTTAIFNSTASLDIGAVGTARFTTMSGQVYRAEVRNGLGGTVVANPDFRPQTAGATSFADSAGRTWTLGGSAALTNRRTRFIGEISSWPSRWDVSGRDIRVPIEAAGVLRRYGQGQKSFDSTLRRRIPSYNPAAYWPFEEDQGATQAYSPIAGVRPMKVSGVTFASDDTLGGATAMPAWDAGAEGRGTLPTMTAGAWHLECVMRLDTMPASLNTLFEVATTGTAKKYTVRLQTNNVQVAALDDDGNVLSLINSTAPVFTGRWNRFQLWAKQVGGNVEMHVAWISVGSTGLSVTNTYAGTEGRPTSVRVMGVPTNLRLGHLAVFPTTNVAAFTAADDGFAGETTGDRLLRLSTEEGKPIAVYGETPAEELLGAQKPQTFMDLIEEAADVDGGILYERRDFVGLAYRDRISMYNQRPALALDYTAPGHIAPPLEPIDDDQQVRNDVTVTRTAGSSARAVLETGALSIQAPPNGVGVYDESLTLNLYNDDQPTAHAGWRLRLGTIDEPRYPVVNLDLAAAPGLAEAVTQLDCGDRVTIANPPPWLPPGMIDLIVQGYQETIGHPNHWNFTLNCTPAAPWNVAWLGEATTVRDPREFQWIDGDFSQLATALTDSAATVPLLTTSGPVWSGAVSDTPWDWRVSGEVMTVTAPGSLLNSNPFFNADASGWTAAGCAIGRSTAVVMPHPRAVASLLVTPDGVTAAGGASCTATAVGTINPAGSYVASMWVYSPGGHADLRPCVDWYDAAGTFLSTSLGSGTVVAAGVWTYIEQTLTAPANASRASAKARHAGTPAASAVYYVWGVRVTRTKASWLYDQTARSVSSGWGNTDSGQTWQRFGGTASDFNVGSGYASQILSTLDVSRRTAVDAIHPDADIYCDLTTSALATGDSLYGAICARMLDSGNMYLARVEFTTSNTVILAVRKIVADVQTTIGTFTLPRLTHAAGQWVSFRFQLQGTALRAKGWLAGTIEPGSWQIDVTDSAITAANQIGTRSIRSATSSNAATVEVRYRAFDVINPQVYPVARSANGIVKAQALAAPASLATPSYVAL</sequence>
<keyword evidence="2" id="KW-1185">Reference proteome</keyword>
<dbReference type="RefSeq" id="WP_153289382.1">
    <property type="nucleotide sequence ID" value="NZ_CP045643.1"/>
</dbReference>
<evidence type="ECO:0000313" key="2">
    <source>
        <dbReference type="Proteomes" id="UP000326179"/>
    </source>
</evidence>
<evidence type="ECO:0000313" key="1">
    <source>
        <dbReference type="EMBL" id="QFZ75104.1"/>
    </source>
</evidence>
<name>A0A5Q0LE33_9ACTN</name>